<dbReference type="InterPro" id="IPR053950">
    <property type="entry name" value="CAP_N"/>
</dbReference>
<name>A0ABZ2B3F1_9TREE</name>
<evidence type="ECO:0000256" key="2">
    <source>
        <dbReference type="RuleBase" id="RU000647"/>
    </source>
</evidence>
<dbReference type="PROSITE" id="PS51329">
    <property type="entry name" value="C_CAP_COFACTOR_C"/>
    <property type="match status" value="1"/>
</dbReference>
<dbReference type="Pfam" id="PF21938">
    <property type="entry name" value="CAP_N"/>
    <property type="match status" value="1"/>
</dbReference>
<keyword evidence="6" id="KW-1185">Reference proteome</keyword>
<feature type="region of interest" description="Disordered" evidence="3">
    <location>
        <begin position="232"/>
        <end position="258"/>
    </location>
</feature>
<sequence length="417" mass="44778">MHSMSTILKRLEAVTSRLEDIADEIINGALRDLLTKSKDVGDFVAEHVGGILRQIATDLQSALLGPLCHAQHAFLQLAATHAKPPTPTALAPLLQSQGNAIQAVIEAKDRLGRSKEGREWAVCFNVLAEGVPAWGWVQVEPAPAPFIGEMKNAAQFWCDRVIKQYKETNAAAVAWAKSFIALLAALESHVKQWHTTGVGSPAPSSIDTPPPSASAALLADLNRGGAVTSGLRKVDSSQMTHKNPALKPKPGPKPVKKPAKIELEDGNKWIIENQEDNKSIKIENTQLHHSVHIFSCVNSVIQISGKINAVTMVGCKKTCLVIDSAVSSLSITSSPSFQVQIIGSIPTIQIDTTDSGEVYLSKECMQVIEIITSKCSSINVSLPTAETGDFIERPVPEQIKSKVVDGKLVTEIVEHAG</sequence>
<dbReference type="GeneID" id="89993339"/>
<evidence type="ECO:0000256" key="1">
    <source>
        <dbReference type="ARBA" id="ARBA00007659"/>
    </source>
</evidence>
<dbReference type="InterPro" id="IPR018106">
    <property type="entry name" value="CAP_CS_N"/>
</dbReference>
<dbReference type="PROSITE" id="PS01089">
    <property type="entry name" value="CAP_2"/>
    <property type="match status" value="1"/>
</dbReference>
<dbReference type="SMART" id="SM00673">
    <property type="entry name" value="CARP"/>
    <property type="match status" value="2"/>
</dbReference>
<dbReference type="Pfam" id="PF08603">
    <property type="entry name" value="CAP_C"/>
    <property type="match status" value="1"/>
</dbReference>
<dbReference type="InterPro" id="IPR016098">
    <property type="entry name" value="CAP/MinC_C"/>
</dbReference>
<dbReference type="InterPro" id="IPR013992">
    <property type="entry name" value="Adenylate_cyclase-assoc_CAP_N"/>
</dbReference>
<dbReference type="PANTHER" id="PTHR10652">
    <property type="entry name" value="ADENYLYL CYCLASE-ASSOCIATED PROTEIN"/>
    <property type="match status" value="1"/>
</dbReference>
<reference evidence="5 6" key="1">
    <citation type="submission" date="2024-01" db="EMBL/GenBank/DDBJ databases">
        <title>Comparative genomics of Cryptococcus and Kwoniella reveals pathogenesis evolution and contrasting modes of karyotype evolution via chromosome fusion or intercentromeric recombination.</title>
        <authorList>
            <person name="Coelho M.A."/>
            <person name="David-Palma M."/>
            <person name="Shea T."/>
            <person name="Bowers K."/>
            <person name="McGinley-Smith S."/>
            <person name="Mohammad A.W."/>
            <person name="Gnirke A."/>
            <person name="Yurkov A.M."/>
            <person name="Nowrousian M."/>
            <person name="Sun S."/>
            <person name="Cuomo C.A."/>
            <person name="Heitman J."/>
        </authorList>
    </citation>
    <scope>NUCLEOTIDE SEQUENCE [LARGE SCALE GENOMIC DNA]</scope>
    <source>
        <strain evidence="5 6">7685027</strain>
    </source>
</reference>
<evidence type="ECO:0000313" key="5">
    <source>
        <dbReference type="EMBL" id="WVO25182.1"/>
    </source>
</evidence>
<dbReference type="RefSeq" id="XP_064724421.1">
    <property type="nucleotide sequence ID" value="XM_064868349.1"/>
</dbReference>
<dbReference type="InterPro" id="IPR013912">
    <property type="entry name" value="Adenylate_cyclase-assoc_CAP_C"/>
</dbReference>
<dbReference type="InterPro" id="IPR017901">
    <property type="entry name" value="C-CAP_CF_C-like"/>
</dbReference>
<dbReference type="PANTHER" id="PTHR10652:SF0">
    <property type="entry name" value="ADENYLYL CYCLASE-ASSOCIATED PROTEIN"/>
    <property type="match status" value="1"/>
</dbReference>
<dbReference type="Proteomes" id="UP001432216">
    <property type="component" value="Chromosome 14"/>
</dbReference>
<dbReference type="Pfam" id="PF01213">
    <property type="entry name" value="CAP_N-CM"/>
    <property type="match status" value="1"/>
</dbReference>
<evidence type="ECO:0000259" key="4">
    <source>
        <dbReference type="PROSITE" id="PS51329"/>
    </source>
</evidence>
<dbReference type="InterPro" id="IPR006599">
    <property type="entry name" value="CARP_motif"/>
</dbReference>
<gene>
    <name evidence="5" type="ORF">IAS62_006571</name>
</gene>
<dbReference type="PROSITE" id="PS01088">
    <property type="entry name" value="CAP_1"/>
    <property type="match status" value="1"/>
</dbReference>
<dbReference type="SUPFAM" id="SSF101278">
    <property type="entry name" value="N-terminal domain of adenylylcyclase associated protein, CAP"/>
    <property type="match status" value="1"/>
</dbReference>
<proteinExistence type="inferred from homology"/>
<dbReference type="InterPro" id="IPR036223">
    <property type="entry name" value="CAP_C_sf"/>
</dbReference>
<comment type="similarity">
    <text evidence="1 2">Belongs to the CAP family.</text>
</comment>
<dbReference type="Gene3D" id="1.25.40.330">
    <property type="entry name" value="Adenylate cyclase-associated CAP, N-terminal domain"/>
    <property type="match status" value="1"/>
</dbReference>
<evidence type="ECO:0000256" key="3">
    <source>
        <dbReference type="SAM" id="MobiDB-lite"/>
    </source>
</evidence>
<dbReference type="InterPro" id="IPR028417">
    <property type="entry name" value="CAP_CS_C"/>
</dbReference>
<feature type="domain" description="C-CAP/cofactor C-like" evidence="4">
    <location>
        <begin position="258"/>
        <end position="395"/>
    </location>
</feature>
<dbReference type="EMBL" id="CP143819">
    <property type="protein sequence ID" value="WVO25182.1"/>
    <property type="molecule type" value="Genomic_DNA"/>
</dbReference>
<dbReference type="Gene3D" id="2.160.20.70">
    <property type="match status" value="1"/>
</dbReference>
<accession>A0ABZ2B3F1</accession>
<evidence type="ECO:0000313" key="6">
    <source>
        <dbReference type="Proteomes" id="UP001432216"/>
    </source>
</evidence>
<organism evidence="5 6">
    <name type="scientific">Cryptococcus decagattii</name>
    <dbReference type="NCBI Taxonomy" id="1859122"/>
    <lineage>
        <taxon>Eukaryota</taxon>
        <taxon>Fungi</taxon>
        <taxon>Dikarya</taxon>
        <taxon>Basidiomycota</taxon>
        <taxon>Agaricomycotina</taxon>
        <taxon>Tremellomycetes</taxon>
        <taxon>Tremellales</taxon>
        <taxon>Cryptococcaceae</taxon>
        <taxon>Cryptococcus</taxon>
        <taxon>Cryptococcus gattii species complex</taxon>
    </lineage>
</organism>
<protein>
    <recommendedName>
        <fullName evidence="2">Adenylyl cyclase-associated protein</fullName>
    </recommendedName>
</protein>
<dbReference type="InterPro" id="IPR036222">
    <property type="entry name" value="CAP_N_sf"/>
</dbReference>
<dbReference type="InterPro" id="IPR001837">
    <property type="entry name" value="Adenylate_cyclase-assoc_CAP"/>
</dbReference>
<dbReference type="SUPFAM" id="SSF69340">
    <property type="entry name" value="C-terminal domain of adenylylcyclase associated protein"/>
    <property type="match status" value="1"/>
</dbReference>